<dbReference type="EMBL" id="AP026866">
    <property type="protein sequence ID" value="BDS05186.1"/>
    <property type="molecule type" value="Genomic_DNA"/>
</dbReference>
<proteinExistence type="predicted"/>
<evidence type="ECO:0000256" key="1">
    <source>
        <dbReference type="SAM" id="SignalP"/>
    </source>
</evidence>
<name>A0AAT9FGS3_9BACT</name>
<protein>
    <submittedName>
        <fullName evidence="2">Uncharacterized protein</fullName>
    </submittedName>
</protein>
<organism evidence="2">
    <name type="scientific">Oceaniferula spumae</name>
    <dbReference type="NCBI Taxonomy" id="2979115"/>
    <lineage>
        <taxon>Bacteria</taxon>
        <taxon>Pseudomonadati</taxon>
        <taxon>Verrucomicrobiota</taxon>
        <taxon>Verrucomicrobiia</taxon>
        <taxon>Verrucomicrobiales</taxon>
        <taxon>Verrucomicrobiaceae</taxon>
        <taxon>Oceaniferula</taxon>
    </lineage>
</organism>
<reference evidence="2" key="1">
    <citation type="submission" date="2024-07" db="EMBL/GenBank/DDBJ databases">
        <title>Complete genome sequence of Verrucomicrobiaceae bacterium NT6N.</title>
        <authorList>
            <person name="Huang C."/>
            <person name="Takami H."/>
            <person name="Hamasaki K."/>
        </authorList>
    </citation>
    <scope>NUCLEOTIDE SEQUENCE</scope>
    <source>
        <strain evidence="2">NT6N</strain>
    </source>
</reference>
<sequence>MKALRILVMLATVAGGVALSSCGCCTGEERPPGLRPLPQFRDIPTPTIDYAK</sequence>
<accession>A0AAT9FGS3</accession>
<dbReference type="AlphaFoldDB" id="A0AAT9FGS3"/>
<feature type="chain" id="PRO_5043658539" evidence="1">
    <location>
        <begin position="21"/>
        <end position="52"/>
    </location>
</feature>
<keyword evidence="1" id="KW-0732">Signal</keyword>
<evidence type="ECO:0000313" key="2">
    <source>
        <dbReference type="EMBL" id="BDS05186.1"/>
    </source>
</evidence>
<feature type="signal peptide" evidence="1">
    <location>
        <begin position="1"/>
        <end position="20"/>
    </location>
</feature>
<dbReference type="KEGG" id="osu:NT6N_02260"/>
<gene>
    <name evidence="2" type="ORF">NT6N_02260</name>
</gene>
<dbReference type="PROSITE" id="PS51257">
    <property type="entry name" value="PROKAR_LIPOPROTEIN"/>
    <property type="match status" value="1"/>
</dbReference>